<organism evidence="2 3">
    <name type="scientific">Ditylenchus destructor</name>
    <dbReference type="NCBI Taxonomy" id="166010"/>
    <lineage>
        <taxon>Eukaryota</taxon>
        <taxon>Metazoa</taxon>
        <taxon>Ecdysozoa</taxon>
        <taxon>Nematoda</taxon>
        <taxon>Chromadorea</taxon>
        <taxon>Rhabditida</taxon>
        <taxon>Tylenchina</taxon>
        <taxon>Tylenchomorpha</taxon>
        <taxon>Sphaerularioidea</taxon>
        <taxon>Anguinidae</taxon>
        <taxon>Anguininae</taxon>
        <taxon>Ditylenchus</taxon>
    </lineage>
</organism>
<dbReference type="Proteomes" id="UP001201812">
    <property type="component" value="Unassembled WGS sequence"/>
</dbReference>
<dbReference type="EMBL" id="JAKKPZ010000002">
    <property type="protein sequence ID" value="KAI1726081.1"/>
    <property type="molecule type" value="Genomic_DNA"/>
</dbReference>
<dbReference type="GO" id="GO:0016857">
    <property type="term" value="F:racemase and epimerase activity, acting on carbohydrates and derivatives"/>
    <property type="evidence" value="ECO:0007669"/>
    <property type="project" value="InterPro"/>
</dbReference>
<dbReference type="PANTHER" id="PTHR43239:SF1">
    <property type="entry name" value="UPF0734 PROTEIN DDB_G0273871_DDB_G0273177"/>
    <property type="match status" value="1"/>
</dbReference>
<protein>
    <submittedName>
        <fullName evidence="2">L-rhamnose mutarotase domain-containing protein</fullName>
    </submittedName>
</protein>
<evidence type="ECO:0000313" key="2">
    <source>
        <dbReference type="EMBL" id="KAI1726081.1"/>
    </source>
</evidence>
<dbReference type="InterPro" id="IPR008000">
    <property type="entry name" value="Rham/fucose_mutarotase"/>
</dbReference>
<dbReference type="Pfam" id="PF05336">
    <property type="entry name" value="rhaM"/>
    <property type="match status" value="1"/>
</dbReference>
<name>A0AAD4NID9_9BILA</name>
<dbReference type="SUPFAM" id="SSF54909">
    <property type="entry name" value="Dimeric alpha+beta barrel"/>
    <property type="match status" value="1"/>
</dbReference>
<dbReference type="AlphaFoldDB" id="A0AAD4NID9"/>
<feature type="region of interest" description="Disordered" evidence="1">
    <location>
        <begin position="1"/>
        <end position="26"/>
    </location>
</feature>
<reference evidence="2" key="1">
    <citation type="submission" date="2022-01" db="EMBL/GenBank/DDBJ databases">
        <title>Genome Sequence Resource for Two Populations of Ditylenchus destructor, the Migratory Endoparasitic Phytonematode.</title>
        <authorList>
            <person name="Zhang H."/>
            <person name="Lin R."/>
            <person name="Xie B."/>
        </authorList>
    </citation>
    <scope>NUCLEOTIDE SEQUENCE</scope>
    <source>
        <strain evidence="2">BazhouSP</strain>
    </source>
</reference>
<dbReference type="InterPro" id="IPR011008">
    <property type="entry name" value="Dimeric_a/b-barrel"/>
</dbReference>
<evidence type="ECO:0000256" key="1">
    <source>
        <dbReference type="SAM" id="MobiDB-lite"/>
    </source>
</evidence>
<accession>A0AAD4NID9</accession>
<keyword evidence="3" id="KW-1185">Reference proteome</keyword>
<sequence>MSEKADSPKQNGSIKRKSGKSNNEEGSKIAIKMKRYCLTLDLKDDPKLISEYEAYHRDVWPEIKESILTSGITSMEIYRHSNRLFMIMDTSDDFSFETKAEMDKTNPKVREWEELMWKFQQPVKDAKPGQKWVLMEKIFDL</sequence>
<comment type="caution">
    <text evidence="2">The sequence shown here is derived from an EMBL/GenBank/DDBJ whole genome shotgun (WGS) entry which is preliminary data.</text>
</comment>
<evidence type="ECO:0000313" key="3">
    <source>
        <dbReference type="Proteomes" id="UP001201812"/>
    </source>
</evidence>
<proteinExistence type="predicted"/>
<gene>
    <name evidence="2" type="ORF">DdX_02775</name>
</gene>
<dbReference type="PANTHER" id="PTHR43239">
    <property type="entry name" value="UPF0734 PROTEIN DDB_G0273871/DDB_G0273177"/>
    <property type="match status" value="1"/>
</dbReference>
<dbReference type="InterPro" id="IPR052996">
    <property type="entry name" value="Carb_Metab_Mutarotase"/>
</dbReference>
<dbReference type="Gene3D" id="3.30.70.100">
    <property type="match status" value="1"/>
</dbReference>